<dbReference type="PATRIC" id="fig|1303518.3.peg.1472"/>
<dbReference type="Gene3D" id="3.90.226.10">
    <property type="entry name" value="2-enoyl-CoA Hydratase, Chain A, domain 1"/>
    <property type="match status" value="1"/>
</dbReference>
<dbReference type="PANTHER" id="PTHR42964:SF1">
    <property type="entry name" value="POLYKETIDE BIOSYNTHESIS ENOYL-COA HYDRATASE PKSH-RELATED"/>
    <property type="match status" value="1"/>
</dbReference>
<dbReference type="InterPro" id="IPR029045">
    <property type="entry name" value="ClpP/crotonase-like_dom_sf"/>
</dbReference>
<dbReference type="STRING" id="454171.CP488_02654"/>
<dbReference type="Proteomes" id="UP000014227">
    <property type="component" value="Chromosome I"/>
</dbReference>
<gene>
    <name evidence="2" type="ORF">CCALI_01441</name>
</gene>
<dbReference type="CDD" id="cd06558">
    <property type="entry name" value="crotonase-like"/>
    <property type="match status" value="1"/>
</dbReference>
<organism evidence="2 3">
    <name type="scientific">Chthonomonas calidirosea (strain DSM 23976 / ICMP 18418 / T49)</name>
    <dbReference type="NCBI Taxonomy" id="1303518"/>
    <lineage>
        <taxon>Bacteria</taxon>
        <taxon>Bacillati</taxon>
        <taxon>Armatimonadota</taxon>
        <taxon>Chthonomonadia</taxon>
        <taxon>Chthonomonadales</taxon>
        <taxon>Chthonomonadaceae</taxon>
        <taxon>Chthonomonas</taxon>
    </lineage>
</organism>
<sequence length="265" mass="28712">MRAFLRIEQRGALATVTLNRPKVRNALNSELSTALTRTFHRLAGKARVVVLRGEGPAFCAGADIEEMQRLTEADFDTQRAQAMALQQMFQAIGNFPGVTIARVHGAAIGGGAGLAAVCDIAIAAEEAFFAFSEVRIGLIPATIAPWVVQKVGLGTARALFVTGERITATEALRIGLVQQVAMPNALDEAIERKVEAILQCGPEAIAAVKRLLLHLQGFSPATFPMAETADITVFYLIERRMSAEAREGFRAFLEKRRPSFHETLP</sequence>
<keyword evidence="2" id="KW-0456">Lyase</keyword>
<dbReference type="AlphaFoldDB" id="S0EUC9"/>
<reference evidence="3" key="1">
    <citation type="submission" date="2013-03" db="EMBL/GenBank/DDBJ databases">
        <title>Genome sequence of Chthonomonas calidirosea, the first sequenced genome from the Armatimonadetes phylum (formally candidate division OP10).</title>
        <authorList>
            <person name="Lee K.C.Y."/>
            <person name="Morgan X.C."/>
            <person name="Dunfield P.F."/>
            <person name="Tamas I."/>
            <person name="Houghton K.M."/>
            <person name="Vyssotski M."/>
            <person name="Ryan J.L.J."/>
            <person name="Lagutin K."/>
            <person name="McDonald I.R."/>
            <person name="Stott M.B."/>
        </authorList>
    </citation>
    <scope>NUCLEOTIDE SEQUENCE [LARGE SCALE GENOMIC DNA]</scope>
    <source>
        <strain evidence="3">DSM 23976 / ICMP 18418 / T49</strain>
    </source>
</reference>
<evidence type="ECO:0000313" key="3">
    <source>
        <dbReference type="Proteomes" id="UP000014227"/>
    </source>
</evidence>
<dbReference type="InterPro" id="IPR001753">
    <property type="entry name" value="Enoyl-CoA_hydra/iso"/>
</dbReference>
<evidence type="ECO:0000256" key="1">
    <source>
        <dbReference type="ARBA" id="ARBA00005254"/>
    </source>
</evidence>
<proteinExistence type="inferred from homology"/>
<dbReference type="FunCoup" id="S0EUC9">
    <property type="interactions" value="340"/>
</dbReference>
<dbReference type="InterPro" id="IPR051683">
    <property type="entry name" value="Enoyl-CoA_Hydratase/Isomerase"/>
</dbReference>
<dbReference type="HOGENOM" id="CLU_009834_7_3_0"/>
<dbReference type="GO" id="GO:0004490">
    <property type="term" value="F:methylglutaconyl-CoA hydratase activity"/>
    <property type="evidence" value="ECO:0007669"/>
    <property type="project" value="UniProtKB-EC"/>
</dbReference>
<keyword evidence="3" id="KW-1185">Reference proteome</keyword>
<dbReference type="EC" id="4.2.1.18" evidence="2"/>
<dbReference type="eggNOG" id="COG1024">
    <property type="taxonomic scope" value="Bacteria"/>
</dbReference>
<dbReference type="KEGG" id="ccz:CCALI_01441"/>
<dbReference type="EMBL" id="HF951689">
    <property type="protein sequence ID" value="CCW35257.1"/>
    <property type="molecule type" value="Genomic_DNA"/>
</dbReference>
<evidence type="ECO:0000313" key="2">
    <source>
        <dbReference type="EMBL" id="CCW35257.1"/>
    </source>
</evidence>
<name>S0EUC9_CHTCT</name>
<comment type="similarity">
    <text evidence="1">Belongs to the enoyl-CoA hydratase/isomerase family.</text>
</comment>
<protein>
    <submittedName>
        <fullName evidence="2">Enoyl-CoA hydratase/carnithine racemase</fullName>
        <ecNumber evidence="2">4.2.1.18</ecNumber>
    </submittedName>
</protein>
<dbReference type="PANTHER" id="PTHR42964">
    <property type="entry name" value="ENOYL-COA HYDRATASE"/>
    <property type="match status" value="1"/>
</dbReference>
<accession>S0EUC9</accession>
<dbReference type="SUPFAM" id="SSF52096">
    <property type="entry name" value="ClpP/crotonase"/>
    <property type="match status" value="1"/>
</dbReference>
<dbReference type="Pfam" id="PF00378">
    <property type="entry name" value="ECH_1"/>
    <property type="match status" value="1"/>
</dbReference>
<dbReference type="OrthoDB" id="9795727at2"/>
<dbReference type="InParanoid" id="S0EUC9"/>